<proteinExistence type="predicted"/>
<dbReference type="Proteomes" id="UP001501319">
    <property type="component" value="Unassembled WGS sequence"/>
</dbReference>
<gene>
    <name evidence="1" type="ORF">GCM10009744_59370</name>
</gene>
<dbReference type="EMBL" id="BAAANE010000011">
    <property type="protein sequence ID" value="GAA1658268.1"/>
    <property type="molecule type" value="Genomic_DNA"/>
</dbReference>
<evidence type="ECO:0000313" key="2">
    <source>
        <dbReference type="Proteomes" id="UP001501319"/>
    </source>
</evidence>
<accession>A0ABN2FSL0</accession>
<comment type="caution">
    <text evidence="1">The sequence shown here is derived from an EMBL/GenBank/DDBJ whole genome shotgun (WGS) entry which is preliminary data.</text>
</comment>
<protein>
    <submittedName>
        <fullName evidence="1">Uncharacterized protein</fullName>
    </submittedName>
</protein>
<evidence type="ECO:0000313" key="1">
    <source>
        <dbReference type="EMBL" id="GAA1658268.1"/>
    </source>
</evidence>
<keyword evidence="2" id="KW-1185">Reference proteome</keyword>
<sequence length="96" mass="10694">MDTLTEKPRRRVCVWFGEHKIVEHVSEPAFAAPSEATMRRRFASCLARTGVPADQLEQRSGPQQPQGCLGRGWRAVADFTTATNQELRSDTSMSTS</sequence>
<name>A0ABN2FSL0_9ACTN</name>
<organism evidence="1 2">
    <name type="scientific">Kribbella alba</name>
    <dbReference type="NCBI Taxonomy" id="190197"/>
    <lineage>
        <taxon>Bacteria</taxon>
        <taxon>Bacillati</taxon>
        <taxon>Actinomycetota</taxon>
        <taxon>Actinomycetes</taxon>
        <taxon>Propionibacteriales</taxon>
        <taxon>Kribbellaceae</taxon>
        <taxon>Kribbella</taxon>
    </lineage>
</organism>
<reference evidence="1 2" key="1">
    <citation type="journal article" date="2019" name="Int. J. Syst. Evol. Microbiol.">
        <title>The Global Catalogue of Microorganisms (GCM) 10K type strain sequencing project: providing services to taxonomists for standard genome sequencing and annotation.</title>
        <authorList>
            <consortium name="The Broad Institute Genomics Platform"/>
            <consortium name="The Broad Institute Genome Sequencing Center for Infectious Disease"/>
            <person name="Wu L."/>
            <person name="Ma J."/>
        </authorList>
    </citation>
    <scope>NUCLEOTIDE SEQUENCE [LARGE SCALE GENOMIC DNA]</scope>
    <source>
        <strain evidence="1 2">JCM 14306</strain>
    </source>
</reference>